<dbReference type="AlphaFoldDB" id="A0A379U5F9"/>
<dbReference type="EMBL" id="UGXH01000003">
    <property type="protein sequence ID" value="SUG58112.1"/>
    <property type="molecule type" value="Genomic_DNA"/>
</dbReference>
<name>A0A379U5F9_SALDZ</name>
<organism evidence="1 2">
    <name type="scientific">Salmonella diarizonae</name>
    <dbReference type="NCBI Taxonomy" id="59204"/>
    <lineage>
        <taxon>Bacteria</taxon>
        <taxon>Pseudomonadati</taxon>
        <taxon>Pseudomonadota</taxon>
        <taxon>Gammaproteobacteria</taxon>
        <taxon>Enterobacterales</taxon>
        <taxon>Enterobacteriaceae</taxon>
        <taxon>Salmonella</taxon>
    </lineage>
</organism>
<protein>
    <submittedName>
        <fullName evidence="1">Uncharacterized protein</fullName>
    </submittedName>
</protein>
<sequence>MSGNMSGGSDNMPLSYFSILRSVTHYTALYNPDEFFHVRVTMGSM</sequence>
<gene>
    <name evidence="1" type="ORF">NCTC10060_05377</name>
</gene>
<proteinExistence type="predicted"/>
<dbReference type="Proteomes" id="UP000254633">
    <property type="component" value="Unassembled WGS sequence"/>
</dbReference>
<accession>A0A379U5F9</accession>
<evidence type="ECO:0000313" key="1">
    <source>
        <dbReference type="EMBL" id="SUG58112.1"/>
    </source>
</evidence>
<evidence type="ECO:0000313" key="2">
    <source>
        <dbReference type="Proteomes" id="UP000254633"/>
    </source>
</evidence>
<reference evidence="1 2" key="1">
    <citation type="submission" date="2018-06" db="EMBL/GenBank/DDBJ databases">
        <authorList>
            <consortium name="Pathogen Informatics"/>
            <person name="Doyle S."/>
        </authorList>
    </citation>
    <scope>NUCLEOTIDE SEQUENCE [LARGE SCALE GENOMIC DNA]</scope>
    <source>
        <strain evidence="1 2">NCTC10060</strain>
    </source>
</reference>